<dbReference type="FunFam" id="3.30.200.20:FF:000348">
    <property type="entry name" value="Serine/threonine protein kinase"/>
    <property type="match status" value="1"/>
</dbReference>
<keyword evidence="10 14" id="KW-1133">Transmembrane helix</keyword>
<keyword evidence="6 14" id="KW-0812">Transmembrane</keyword>
<evidence type="ECO:0000256" key="9">
    <source>
        <dbReference type="ARBA" id="ARBA00022840"/>
    </source>
</evidence>
<dbReference type="PROSITE" id="PS00107">
    <property type="entry name" value="PROTEIN_KINASE_ATP"/>
    <property type="match status" value="1"/>
</dbReference>
<evidence type="ECO:0000256" key="1">
    <source>
        <dbReference type="ARBA" id="ARBA00004162"/>
    </source>
</evidence>
<dbReference type="GO" id="GO:0080090">
    <property type="term" value="P:regulation of primary metabolic process"/>
    <property type="evidence" value="ECO:0007669"/>
    <property type="project" value="UniProtKB-ARBA"/>
</dbReference>
<dbReference type="InterPro" id="IPR011009">
    <property type="entry name" value="Kinase-like_dom_sf"/>
</dbReference>
<dbReference type="PANTHER" id="PTHR43289">
    <property type="entry name" value="MITOGEN-ACTIVATED PROTEIN KINASE KINASE KINASE 20-RELATED"/>
    <property type="match status" value="1"/>
</dbReference>
<protein>
    <recommendedName>
        <fullName evidence="2">non-specific serine/threonine protein kinase</fullName>
        <ecNumber evidence="2">2.7.11.1</ecNumber>
    </recommendedName>
</protein>
<evidence type="ECO:0000256" key="2">
    <source>
        <dbReference type="ARBA" id="ARBA00012513"/>
    </source>
</evidence>
<comment type="subcellular location">
    <subcellularLocation>
        <location evidence="1">Cell membrane</location>
        <topology evidence="1">Single-pass membrane protein</topology>
    </subcellularLocation>
</comment>
<dbReference type="FunFam" id="1.10.510.10:FF:000021">
    <property type="entry name" value="Serine/threonine protein kinase"/>
    <property type="match status" value="1"/>
</dbReference>
<gene>
    <name evidence="16" type="ORF">CQY20_06420</name>
</gene>
<dbReference type="Proteomes" id="UP000220914">
    <property type="component" value="Unassembled WGS sequence"/>
</dbReference>
<name>A0A2A7NAK4_MYCAG</name>
<dbReference type="PANTHER" id="PTHR43289:SF6">
    <property type="entry name" value="SERINE_THREONINE-PROTEIN KINASE NEKL-3"/>
    <property type="match status" value="1"/>
</dbReference>
<evidence type="ECO:0000256" key="7">
    <source>
        <dbReference type="ARBA" id="ARBA00022741"/>
    </source>
</evidence>
<dbReference type="Gene3D" id="1.10.510.10">
    <property type="entry name" value="Transferase(Phosphotransferase) domain 1"/>
    <property type="match status" value="1"/>
</dbReference>
<keyword evidence="5" id="KW-0808">Transferase</keyword>
<organism evidence="16 17">
    <name type="scientific">Mycolicibacterium agri</name>
    <name type="common">Mycobacterium agri</name>
    <dbReference type="NCBI Taxonomy" id="36811"/>
    <lineage>
        <taxon>Bacteria</taxon>
        <taxon>Bacillati</taxon>
        <taxon>Actinomycetota</taxon>
        <taxon>Actinomycetes</taxon>
        <taxon>Mycobacteriales</taxon>
        <taxon>Mycobacteriaceae</taxon>
        <taxon>Mycolicibacterium</taxon>
    </lineage>
</organism>
<evidence type="ECO:0000256" key="11">
    <source>
        <dbReference type="ARBA" id="ARBA00023136"/>
    </source>
</evidence>
<keyword evidence="4 16" id="KW-0723">Serine/threonine-protein kinase</keyword>
<sequence length="693" mass="73066">MPRAYATTSSRGRIATSTADAGRVEYSPITATNAVVGRYREPVEEGTPFGRYRLLELLGRGGMGEVWRAYDTAIDRVVALKMLLPAFAEDADFEQRFRREARAAARLDDPHVVPIYDVGEIDDRLYVTMRLIKGKDLQTMLDAGPLEPARAVSIIEQIASALHSAHKVGLVHRDVKPSNILVDENDFAYLIDFGIARGANDTRLTSASSAIGTWAYMAPERFNSGDIHPSSDIYALACVLYQCLTGQQPFPGSTLEQVAVGHMVSPPPRPSEKSGAVPPALDEVIAIGLAKQPAQRYPTAIEMASAARQVITGSAPVPAAPAVDSPSASGWPGQPWTQAGPTPVPYPATAPTMFSGPHAVPPHALPPQVAAPKSPKKSKRHHGVLIGAAVFVATLAVVGGVIAVVELTSRDERRSTTPSTAAASAAEFTGRYRADYGPGTDLDDKPVPNAPATTSNWDVRSECGAGGCVATAASASGDALLSNMTFDQLGGKWVAVGLASAQCGTPEPVEIWVVMTLEPHPDGTLSGETVRASANGACAAKRTVKFTRTGDPDPNKVADPAVMPPRGVSPANGLQGSYRQTTTFADGTVLPGKVLQANTYCLRTGDRCMSLFHTGPEVVTLLYADDKWTRNEHGTASCPAGTAEVTITAEYPMPQALDDPISVLTGHGTQTIAPGSPCTGGGEFQDRFERTGD</sequence>
<keyword evidence="3" id="KW-1003">Cell membrane</keyword>
<keyword evidence="8 16" id="KW-0418">Kinase</keyword>
<dbReference type="PROSITE" id="PS00108">
    <property type="entry name" value="PROTEIN_KINASE_ST"/>
    <property type="match status" value="1"/>
</dbReference>
<feature type="binding site" evidence="12">
    <location>
        <position position="81"/>
    </location>
    <ligand>
        <name>ATP</name>
        <dbReference type="ChEBI" id="CHEBI:30616"/>
    </ligand>
</feature>
<keyword evidence="9 12" id="KW-0067">ATP-binding</keyword>
<comment type="caution">
    <text evidence="16">The sequence shown here is derived from an EMBL/GenBank/DDBJ whole genome shotgun (WGS) entry which is preliminary data.</text>
</comment>
<dbReference type="SMART" id="SM00220">
    <property type="entry name" value="S_TKc"/>
    <property type="match status" value="1"/>
</dbReference>
<accession>A0A2A7NAK4</accession>
<evidence type="ECO:0000313" key="17">
    <source>
        <dbReference type="Proteomes" id="UP000220914"/>
    </source>
</evidence>
<evidence type="ECO:0000256" key="12">
    <source>
        <dbReference type="PROSITE-ProRule" id="PRU10141"/>
    </source>
</evidence>
<evidence type="ECO:0000259" key="15">
    <source>
        <dbReference type="PROSITE" id="PS50011"/>
    </source>
</evidence>
<feature type="compositionally biased region" description="Low complexity" evidence="13">
    <location>
        <begin position="318"/>
        <end position="329"/>
    </location>
</feature>
<dbReference type="SUPFAM" id="SSF56112">
    <property type="entry name" value="Protein kinase-like (PK-like)"/>
    <property type="match status" value="1"/>
</dbReference>
<dbReference type="EMBL" id="PDCP01000008">
    <property type="protein sequence ID" value="PEG40900.1"/>
    <property type="molecule type" value="Genomic_DNA"/>
</dbReference>
<evidence type="ECO:0000313" key="16">
    <source>
        <dbReference type="EMBL" id="PEG40900.1"/>
    </source>
</evidence>
<feature type="region of interest" description="Disordered" evidence="13">
    <location>
        <begin position="318"/>
        <end position="344"/>
    </location>
</feature>
<dbReference type="OrthoDB" id="4497069at2"/>
<dbReference type="AlphaFoldDB" id="A0A2A7NAK4"/>
<dbReference type="EC" id="2.7.11.1" evidence="2"/>
<reference evidence="16 17" key="1">
    <citation type="submission" date="2017-10" db="EMBL/GenBank/DDBJ databases">
        <title>The new phylogeny of genus Mycobacterium.</title>
        <authorList>
            <person name="Tortoli E."/>
            <person name="Trovato A."/>
            <person name="Cirillo D.M."/>
        </authorList>
    </citation>
    <scope>NUCLEOTIDE SEQUENCE [LARGE SCALE GENOMIC DNA]</scope>
    <source>
        <strain evidence="16 17">CCUG37673</strain>
    </source>
</reference>
<feature type="region of interest" description="Disordered" evidence="13">
    <location>
        <begin position="356"/>
        <end position="378"/>
    </location>
</feature>
<feature type="transmembrane region" description="Helical" evidence="14">
    <location>
        <begin position="383"/>
        <end position="405"/>
    </location>
</feature>
<dbReference type="InterPro" id="IPR000719">
    <property type="entry name" value="Prot_kinase_dom"/>
</dbReference>
<evidence type="ECO:0000256" key="6">
    <source>
        <dbReference type="ARBA" id="ARBA00022692"/>
    </source>
</evidence>
<dbReference type="PROSITE" id="PS50011">
    <property type="entry name" value="PROTEIN_KINASE_DOM"/>
    <property type="match status" value="1"/>
</dbReference>
<dbReference type="GO" id="GO:0005886">
    <property type="term" value="C:plasma membrane"/>
    <property type="evidence" value="ECO:0007669"/>
    <property type="project" value="UniProtKB-SubCell"/>
</dbReference>
<dbReference type="CDD" id="cd14014">
    <property type="entry name" value="STKc_PknB_like"/>
    <property type="match status" value="1"/>
</dbReference>
<evidence type="ECO:0000256" key="3">
    <source>
        <dbReference type="ARBA" id="ARBA00022475"/>
    </source>
</evidence>
<feature type="domain" description="Protein kinase" evidence="15">
    <location>
        <begin position="52"/>
        <end position="311"/>
    </location>
</feature>
<evidence type="ECO:0000256" key="13">
    <source>
        <dbReference type="SAM" id="MobiDB-lite"/>
    </source>
</evidence>
<dbReference type="InterPro" id="IPR017441">
    <property type="entry name" value="Protein_kinase_ATP_BS"/>
</dbReference>
<evidence type="ECO:0000256" key="5">
    <source>
        <dbReference type="ARBA" id="ARBA00022679"/>
    </source>
</evidence>
<keyword evidence="7 12" id="KW-0547">Nucleotide-binding</keyword>
<keyword evidence="11 14" id="KW-0472">Membrane</keyword>
<evidence type="ECO:0000256" key="4">
    <source>
        <dbReference type="ARBA" id="ARBA00022527"/>
    </source>
</evidence>
<evidence type="ECO:0000256" key="8">
    <source>
        <dbReference type="ARBA" id="ARBA00022777"/>
    </source>
</evidence>
<dbReference type="InterPro" id="IPR008271">
    <property type="entry name" value="Ser/Thr_kinase_AS"/>
</dbReference>
<dbReference type="GO" id="GO:0005524">
    <property type="term" value="F:ATP binding"/>
    <property type="evidence" value="ECO:0007669"/>
    <property type="project" value="UniProtKB-UniRule"/>
</dbReference>
<evidence type="ECO:0000256" key="10">
    <source>
        <dbReference type="ARBA" id="ARBA00022989"/>
    </source>
</evidence>
<dbReference type="Pfam" id="PF00069">
    <property type="entry name" value="Pkinase"/>
    <property type="match status" value="1"/>
</dbReference>
<dbReference type="Gene3D" id="3.30.200.20">
    <property type="entry name" value="Phosphorylase Kinase, domain 1"/>
    <property type="match status" value="1"/>
</dbReference>
<evidence type="ECO:0000256" key="14">
    <source>
        <dbReference type="SAM" id="Phobius"/>
    </source>
</evidence>
<proteinExistence type="predicted"/>
<keyword evidence="17" id="KW-1185">Reference proteome</keyword>
<dbReference type="GO" id="GO:0004674">
    <property type="term" value="F:protein serine/threonine kinase activity"/>
    <property type="evidence" value="ECO:0007669"/>
    <property type="project" value="UniProtKB-KW"/>
</dbReference>